<dbReference type="InterPro" id="IPR020889">
    <property type="entry name" value="LipoPS_assembly_LptD"/>
</dbReference>
<keyword evidence="6" id="KW-1185">Reference proteome</keyword>
<feature type="chain" id="PRO_5009012778" description="LPS-assembly protein LptD" evidence="2">
    <location>
        <begin position="21"/>
        <end position="985"/>
    </location>
</feature>
<comment type="subunit">
    <text evidence="2">Component of the lipopolysaccharide transport and assembly complex. Interacts with LptE and LptA.</text>
</comment>
<dbReference type="InterPro" id="IPR007543">
    <property type="entry name" value="LptD_C"/>
</dbReference>
<gene>
    <name evidence="2" type="primary">lptD</name>
    <name evidence="5" type="ORF">Mettu_4262</name>
</gene>
<dbReference type="PANTHER" id="PTHR30189">
    <property type="entry name" value="LPS-ASSEMBLY PROTEIN"/>
    <property type="match status" value="1"/>
</dbReference>
<evidence type="ECO:0000313" key="5">
    <source>
        <dbReference type="EMBL" id="EGW21105.1"/>
    </source>
</evidence>
<dbReference type="Proteomes" id="UP000004664">
    <property type="component" value="Unassembled WGS sequence"/>
</dbReference>
<feature type="signal peptide" evidence="2">
    <location>
        <begin position="1"/>
        <end position="20"/>
    </location>
</feature>
<organism evidence="5 6">
    <name type="scientific">Methylobacter tundripaludum (strain ATCC BAA-1195 / DSM 17260 / SV96)</name>
    <dbReference type="NCBI Taxonomy" id="697282"/>
    <lineage>
        <taxon>Bacteria</taxon>
        <taxon>Pseudomonadati</taxon>
        <taxon>Pseudomonadota</taxon>
        <taxon>Gammaproteobacteria</taxon>
        <taxon>Methylococcales</taxon>
        <taxon>Methylococcaceae</taxon>
        <taxon>Methylobacter</taxon>
    </lineage>
</organism>
<dbReference type="GO" id="GO:0043165">
    <property type="term" value="P:Gram-negative-bacterium-type cell outer membrane assembly"/>
    <property type="evidence" value="ECO:0007669"/>
    <property type="project" value="UniProtKB-UniRule"/>
</dbReference>
<comment type="function">
    <text evidence="2">Together with LptE, is involved in the assembly of lipopolysaccharide (LPS) at the surface of the outer membrane.</text>
</comment>
<dbReference type="PANTHER" id="PTHR30189:SF1">
    <property type="entry name" value="LPS-ASSEMBLY PROTEIN LPTD"/>
    <property type="match status" value="1"/>
</dbReference>
<feature type="region of interest" description="Disordered" evidence="3">
    <location>
        <begin position="75"/>
        <end position="107"/>
    </location>
</feature>
<dbReference type="OrthoDB" id="9760225at2"/>
<protein>
    <recommendedName>
        <fullName evidence="2">LPS-assembly protein LptD</fullName>
    </recommendedName>
</protein>
<proteinExistence type="inferred from homology"/>
<keyword evidence="2" id="KW-0472">Membrane</keyword>
<comment type="similarity">
    <text evidence="2">Belongs to the LptD family.</text>
</comment>
<keyword evidence="2" id="KW-0732">Signal</keyword>
<dbReference type="GO" id="GO:0015920">
    <property type="term" value="P:lipopolysaccharide transport"/>
    <property type="evidence" value="ECO:0007669"/>
    <property type="project" value="InterPro"/>
</dbReference>
<name>G3IY08_METTV</name>
<dbReference type="RefSeq" id="WP_006893589.1">
    <property type="nucleotide sequence ID" value="NZ_JH109153.1"/>
</dbReference>
<dbReference type="STRING" id="697282.Mettu_4262"/>
<accession>G3IY08</accession>
<feature type="domain" description="LptD C-terminal" evidence="4">
    <location>
        <begin position="481"/>
        <end position="885"/>
    </location>
</feature>
<dbReference type="HAMAP" id="MF_01411">
    <property type="entry name" value="LPS_assembly_LptD"/>
    <property type="match status" value="1"/>
</dbReference>
<dbReference type="AlphaFoldDB" id="G3IY08"/>
<comment type="subcellular location">
    <subcellularLocation>
        <location evidence="2">Cell outer membrane</location>
    </subcellularLocation>
</comment>
<dbReference type="Pfam" id="PF04453">
    <property type="entry name" value="LptD"/>
    <property type="match status" value="1"/>
</dbReference>
<comment type="caution">
    <text evidence="2">Lacks conserved residue(s) required for the propagation of feature annotation.</text>
</comment>
<evidence type="ECO:0000256" key="2">
    <source>
        <dbReference type="HAMAP-Rule" id="MF_01411"/>
    </source>
</evidence>
<dbReference type="EMBL" id="JH109153">
    <property type="protein sequence ID" value="EGW21105.1"/>
    <property type="molecule type" value="Genomic_DNA"/>
</dbReference>
<reference evidence="5 6" key="1">
    <citation type="submission" date="2011-06" db="EMBL/GenBank/DDBJ databases">
        <title>Genomic sequence of Methylobacter tundripaludum SV96.</title>
        <authorList>
            <consortium name="US DOE Joint Genome Institute"/>
            <person name="Lucas S."/>
            <person name="Han J."/>
            <person name="Lapidus A."/>
            <person name="Cheng J.-F."/>
            <person name="Goodwin L."/>
            <person name="Pitluck S."/>
            <person name="Held B."/>
            <person name="Detter J.C."/>
            <person name="Han C."/>
            <person name="Tapia R."/>
            <person name="Land M."/>
            <person name="Hauser L."/>
            <person name="Kyrpides N."/>
            <person name="Ivanova N."/>
            <person name="Ovchinnikova G."/>
            <person name="Pagani I."/>
            <person name="Klotz M.G."/>
            <person name="Dispirito A.A."/>
            <person name="Murrell J.C."/>
            <person name="Dunfield P."/>
            <person name="Kalyuzhnaya M.G."/>
            <person name="Svenning M."/>
            <person name="Trotsenko Y.A."/>
            <person name="Stein L.Y."/>
            <person name="Woyke T."/>
        </authorList>
    </citation>
    <scope>NUCLEOTIDE SEQUENCE [LARGE SCALE GENOMIC DNA]</scope>
    <source>
        <strain evidence="6">ATCC BAA-1195 / DSM 17260 / SV96</strain>
    </source>
</reference>
<dbReference type="GO" id="GO:0009279">
    <property type="term" value="C:cell outer membrane"/>
    <property type="evidence" value="ECO:0007669"/>
    <property type="project" value="UniProtKB-SubCell"/>
</dbReference>
<dbReference type="GO" id="GO:1990351">
    <property type="term" value="C:transporter complex"/>
    <property type="evidence" value="ECO:0007669"/>
    <property type="project" value="TreeGrafter"/>
</dbReference>
<keyword evidence="1 2" id="KW-0998">Cell outer membrane</keyword>
<evidence type="ECO:0000256" key="1">
    <source>
        <dbReference type="ARBA" id="ARBA00023237"/>
    </source>
</evidence>
<evidence type="ECO:0000256" key="3">
    <source>
        <dbReference type="SAM" id="MobiDB-lite"/>
    </source>
</evidence>
<dbReference type="HOGENOM" id="CLU_009039_0_1_6"/>
<dbReference type="eggNOG" id="COG1452">
    <property type="taxonomic scope" value="Bacteria"/>
</dbReference>
<dbReference type="InterPro" id="IPR050218">
    <property type="entry name" value="LptD"/>
</dbReference>
<evidence type="ECO:0000313" key="6">
    <source>
        <dbReference type="Proteomes" id="UP000004664"/>
    </source>
</evidence>
<evidence type="ECO:0000259" key="4">
    <source>
        <dbReference type="Pfam" id="PF04453"/>
    </source>
</evidence>
<sequence precursor="true">MRRRLLLFFLPSIYAPASIANEALWNCVQNKDSKEWVCVGEKEPAGKTSAAKVPVDVEPVKGVQPIKDAQPIPTKAVENTQPVVAEPERDAVENTEPPSVPAEKAETKVDAPKLPVNTRADKDTQQVSVEAKPIAQPSADSNLKKTLQTEANRPGWTCDAKAADKNWDCKLVGADPKGQARVIETPESGMSFLTPAFDHNEELTFSNLKSQLKYDPWQNCAAPGGGKPGFVPEKDLREASPLDIDSDYAEIFENEIYSYTGNVEMTRADQRSVSNKATYDTVSETLDLQGSVYYSEDELALHSESASLNLASDQARLREALFISPATPLRGRAKTIYRESSTLSRYKGVAYTSCRPGNQDWVVHATELKMNKISGQGAAKNAWIEFKGTPVFYSPYMSFPIDNRRLSGFLAPSFGNTQRGGLRLETPYYWNIAPNYDVTLRPRYLSNRGAILGGDFRYLTEMTRGSTDLEFMPHDSLRDKARYLGAIKNNTQFTPHINSNMDLNYVSDKDYFSDLGNALSTSTYSSYLLSQANLGYVNTGVSLTGHVDNYQSIDKAITKAGIPYRRLPQVNLNLNHSFKFMPLTTLLDAEYVHYQHDSVVEMTNGQQNDLTPVNAQRTNVKPSISFPLQTASAFLTPKISLQSTQYALSNPSGGLIKLSTGQVVSSSMSRTLPIFSTDSGLYLEKDMNIFNRSYLHTLEPRLFYLYVPNAVQDDIPVFDTAPNDFSFNSMFLENRFSGSDRVGDANQLTAALTTRLIDAKSGREKLKLSVGQISYFQDRKVIYPGYQQTLPGYFPDTDKFSNLVTEFDAGLTDHISFSSGAQWNPHLNRVVRHSAMLHYINEPGEIINMGYRYRKNTIYPELSGTRPYDIIQSDVSAHWPIYNDWSVVGRWTYSLLNNSTQESFFGLEKENCCWRFRVIGRRWINSLTLSQNPNIVNSPTIVDATGISQTGVFFQIELKGLTGIGEKLDKFFEQQIYGYRAPKDD</sequence>